<dbReference type="Pfam" id="PF00106">
    <property type="entry name" value="adh_short"/>
    <property type="match status" value="1"/>
</dbReference>
<dbReference type="InterPro" id="IPR053241">
    <property type="entry name" value="NADPH_pterin_aldehyde_rdct"/>
</dbReference>
<dbReference type="PRINTS" id="PR00080">
    <property type="entry name" value="SDRFAMILY"/>
</dbReference>
<dbReference type="PRINTS" id="PR00081">
    <property type="entry name" value="GDHRDH"/>
</dbReference>
<dbReference type="PANTHER" id="PTHR45267:SF2">
    <property type="entry name" value="NADPH-DEPENDENT PTERIN ALDEHYDE REDUCTASE"/>
    <property type="match status" value="1"/>
</dbReference>
<dbReference type="AlphaFoldDB" id="A0A8J6XJV2"/>
<dbReference type="PANTHER" id="PTHR45267">
    <property type="match status" value="1"/>
</dbReference>
<name>A0A8J6XJV2_9CYAN</name>
<proteinExistence type="inferred from homology"/>
<evidence type="ECO:0000256" key="1">
    <source>
        <dbReference type="ARBA" id="ARBA00006484"/>
    </source>
</evidence>
<evidence type="ECO:0000313" key="4">
    <source>
        <dbReference type="Proteomes" id="UP000629098"/>
    </source>
</evidence>
<dbReference type="EMBL" id="JACXAE010000061">
    <property type="protein sequence ID" value="MBD2773876.1"/>
    <property type="molecule type" value="Genomic_DNA"/>
</dbReference>
<dbReference type="InterPro" id="IPR002347">
    <property type="entry name" value="SDR_fam"/>
</dbReference>
<dbReference type="PROSITE" id="PS00061">
    <property type="entry name" value="ADH_SHORT"/>
    <property type="match status" value="1"/>
</dbReference>
<organism evidence="3 4">
    <name type="scientific">Iningainema tapete BLCC-T55</name>
    <dbReference type="NCBI Taxonomy" id="2748662"/>
    <lineage>
        <taxon>Bacteria</taxon>
        <taxon>Bacillati</taxon>
        <taxon>Cyanobacteriota</taxon>
        <taxon>Cyanophyceae</taxon>
        <taxon>Nostocales</taxon>
        <taxon>Scytonemataceae</taxon>
        <taxon>Iningainema tapete</taxon>
    </lineage>
</organism>
<evidence type="ECO:0000313" key="3">
    <source>
        <dbReference type="EMBL" id="MBD2773876.1"/>
    </source>
</evidence>
<dbReference type="GO" id="GO:0005829">
    <property type="term" value="C:cytosol"/>
    <property type="evidence" value="ECO:0007669"/>
    <property type="project" value="TreeGrafter"/>
</dbReference>
<dbReference type="GO" id="GO:0016616">
    <property type="term" value="F:oxidoreductase activity, acting on the CH-OH group of donors, NAD or NADP as acceptor"/>
    <property type="evidence" value="ECO:0007669"/>
    <property type="project" value="TreeGrafter"/>
</dbReference>
<keyword evidence="4" id="KW-1185">Reference proteome</keyword>
<evidence type="ECO:0000256" key="2">
    <source>
        <dbReference type="RuleBase" id="RU000363"/>
    </source>
</evidence>
<gene>
    <name evidence="3" type="ORF">ICL16_17800</name>
</gene>
<dbReference type="RefSeq" id="WP_190830183.1">
    <property type="nucleotide sequence ID" value="NZ_CAWPPI010000061.1"/>
</dbReference>
<accession>A0A8J6XJV2</accession>
<dbReference type="Proteomes" id="UP000629098">
    <property type="component" value="Unassembled WGS sequence"/>
</dbReference>
<comment type="caution">
    <text evidence="3">The sequence shown here is derived from an EMBL/GenBank/DDBJ whole genome shotgun (WGS) entry which is preliminary data.</text>
</comment>
<reference evidence="3" key="1">
    <citation type="submission" date="2020-09" db="EMBL/GenBank/DDBJ databases">
        <title>Iningainema tapete sp. nov. (Scytonemataceae, Cyanobacteria) from greenhouses in central Florida (USA) produces two types of nodularin with biosynthetic potential for microcystin-LR and anabaenopeptins.</title>
        <authorList>
            <person name="Berthold D.E."/>
            <person name="Lefler F.W."/>
            <person name="Huang I.-S."/>
            <person name="Abdulla H."/>
            <person name="Zimba P.V."/>
            <person name="Laughinghouse H.D. IV."/>
        </authorList>
    </citation>
    <scope>NUCLEOTIDE SEQUENCE</scope>
    <source>
        <strain evidence="3">BLCCT55</strain>
    </source>
</reference>
<dbReference type="InterPro" id="IPR020904">
    <property type="entry name" value="Sc_DH/Rdtase_CS"/>
</dbReference>
<dbReference type="InterPro" id="IPR036291">
    <property type="entry name" value="NAD(P)-bd_dom_sf"/>
</dbReference>
<dbReference type="SUPFAM" id="SSF51735">
    <property type="entry name" value="NAD(P)-binding Rossmann-fold domains"/>
    <property type="match status" value="1"/>
</dbReference>
<comment type="similarity">
    <text evidence="1 2">Belongs to the short-chain dehydrogenases/reductases (SDR) family.</text>
</comment>
<dbReference type="Gene3D" id="3.40.50.720">
    <property type="entry name" value="NAD(P)-binding Rossmann-like Domain"/>
    <property type="match status" value="1"/>
</dbReference>
<sequence>MLGKTKSKLIVITGVSRGLGYALTERFINEGHTVIGCARSTQAVEKLSQFGSPHSFSTVDVASEQQVKAWAKSVLNQYQPPDLLINNAAIINQPAPLWQIPTEKLSQLIDINIKGVIHTIHHFVPAMVEKQSGIIINLSSGWGRSTSGMVASYCASKWAIEGLTRSLAQELPVGMAAIPLNPGIIHTDMLEICFGEEAASYTPLTEWVNKAVPFILQLTPKDNGVPLTVPN</sequence>
<protein>
    <submittedName>
        <fullName evidence="3">SDR family NAD(P)-dependent oxidoreductase</fullName>
    </submittedName>
</protein>